<organism evidence="3 4">
    <name type="scientific">Nocardioides marmorisolisilvae</name>
    <dbReference type="NCBI Taxonomy" id="1542737"/>
    <lineage>
        <taxon>Bacteria</taxon>
        <taxon>Bacillati</taxon>
        <taxon>Actinomycetota</taxon>
        <taxon>Actinomycetes</taxon>
        <taxon>Propionibacteriales</taxon>
        <taxon>Nocardioidaceae</taxon>
        <taxon>Nocardioides</taxon>
    </lineage>
</organism>
<dbReference type="Pfam" id="PF03795">
    <property type="entry name" value="YCII"/>
    <property type="match status" value="1"/>
</dbReference>
<dbReference type="PANTHER" id="PTHR35174:SF3">
    <property type="entry name" value="BLL7171 PROTEIN"/>
    <property type="match status" value="1"/>
</dbReference>
<dbReference type="PANTHER" id="PTHR35174">
    <property type="entry name" value="BLL7171 PROTEIN-RELATED"/>
    <property type="match status" value="1"/>
</dbReference>
<dbReference type="OrthoDB" id="668782at2"/>
<dbReference type="InterPro" id="IPR005545">
    <property type="entry name" value="YCII"/>
</dbReference>
<sequence>MTEYAVLLPGDESKWAQASAEERAEMYAKHMKFAELLAARGHQVTGGNELQASSTARTVTGSLDQVSVTQGPYAETTEQLTGFYTVKTDDLDDLLKICGILAEGGGKVEVRATVDHTA</sequence>
<accession>A0A3N0DP52</accession>
<reference evidence="3 4" key="1">
    <citation type="submission" date="2018-11" db="EMBL/GenBank/DDBJ databases">
        <authorList>
            <person name="Li F."/>
        </authorList>
    </citation>
    <scope>NUCLEOTIDE SEQUENCE [LARGE SCALE GENOMIC DNA]</scope>
    <source>
        <strain evidence="3 4">KIS18-7</strain>
    </source>
</reference>
<dbReference type="InterPro" id="IPR011008">
    <property type="entry name" value="Dimeric_a/b-barrel"/>
</dbReference>
<keyword evidence="4" id="KW-1185">Reference proteome</keyword>
<evidence type="ECO:0000256" key="1">
    <source>
        <dbReference type="ARBA" id="ARBA00007689"/>
    </source>
</evidence>
<dbReference type="EMBL" id="RJSG01000003">
    <property type="protein sequence ID" value="RNL77428.1"/>
    <property type="molecule type" value="Genomic_DNA"/>
</dbReference>
<evidence type="ECO:0000259" key="2">
    <source>
        <dbReference type="Pfam" id="PF03795"/>
    </source>
</evidence>
<dbReference type="Gene3D" id="3.30.70.1060">
    <property type="entry name" value="Dimeric alpha+beta barrel"/>
    <property type="match status" value="1"/>
</dbReference>
<dbReference type="RefSeq" id="WP_123235016.1">
    <property type="nucleotide sequence ID" value="NZ_RJSG01000003.1"/>
</dbReference>
<comment type="similarity">
    <text evidence="1">Belongs to the YciI family.</text>
</comment>
<feature type="domain" description="YCII-related" evidence="2">
    <location>
        <begin position="16"/>
        <end position="97"/>
    </location>
</feature>
<name>A0A3N0DP52_9ACTN</name>
<protein>
    <submittedName>
        <fullName evidence="3">Transcription initiation protein</fullName>
    </submittedName>
</protein>
<proteinExistence type="inferred from homology"/>
<dbReference type="AlphaFoldDB" id="A0A3N0DP52"/>
<evidence type="ECO:0000313" key="3">
    <source>
        <dbReference type="EMBL" id="RNL77428.1"/>
    </source>
</evidence>
<comment type="caution">
    <text evidence="3">The sequence shown here is derived from an EMBL/GenBank/DDBJ whole genome shotgun (WGS) entry which is preliminary data.</text>
</comment>
<evidence type="ECO:0000313" key="4">
    <source>
        <dbReference type="Proteomes" id="UP000277094"/>
    </source>
</evidence>
<dbReference type="Proteomes" id="UP000277094">
    <property type="component" value="Unassembled WGS sequence"/>
</dbReference>
<gene>
    <name evidence="3" type="ORF">EFL95_15450</name>
</gene>
<dbReference type="SUPFAM" id="SSF54909">
    <property type="entry name" value="Dimeric alpha+beta barrel"/>
    <property type="match status" value="1"/>
</dbReference>